<feature type="compositionally biased region" description="Low complexity" evidence="1">
    <location>
        <begin position="50"/>
        <end position="59"/>
    </location>
</feature>
<evidence type="ECO:0000313" key="2">
    <source>
        <dbReference type="EMBL" id="UUL83750.1"/>
    </source>
</evidence>
<gene>
    <name evidence="2" type="ORF">NMP03_06010</name>
</gene>
<accession>A0ABY5L9W5</accession>
<sequence length="169" mass="17876">MSMFGNAKPTASLSSGLLARKGQAKPAMRPQALTHPATLDDLGWNDLGSPAPIDPIDPAARPELNAPLPPVLREREALAQEVAAGPAPVSRPVSANTVARMARETAAKKTKAAFTLRLDADRHLRLRLASAVRNQSAQALLIQALDAFLTTVPEAEALASQLPRAKGRK</sequence>
<name>A0ABY5L9W5_9SPHN</name>
<organism evidence="2 3">
    <name type="scientific">Sphingomonas qomolangmaensis</name>
    <dbReference type="NCBI Taxonomy" id="2918765"/>
    <lineage>
        <taxon>Bacteria</taxon>
        <taxon>Pseudomonadati</taxon>
        <taxon>Pseudomonadota</taxon>
        <taxon>Alphaproteobacteria</taxon>
        <taxon>Sphingomonadales</taxon>
        <taxon>Sphingomonadaceae</taxon>
        <taxon>Sphingomonas</taxon>
    </lineage>
</organism>
<feature type="region of interest" description="Disordered" evidence="1">
    <location>
        <begin position="38"/>
        <end position="68"/>
    </location>
</feature>
<protein>
    <recommendedName>
        <fullName evidence="4">CopG family transcriptional regulator</fullName>
    </recommendedName>
</protein>
<keyword evidence="3" id="KW-1185">Reference proteome</keyword>
<reference evidence="2" key="1">
    <citation type="submission" date="2022-07" db="EMBL/GenBank/DDBJ databases">
        <title>Sphingomonas sp. nov., a novel bacterium isolated from the north slope of the Mount Everest.</title>
        <authorList>
            <person name="Cui X."/>
            <person name="Liu Y."/>
        </authorList>
    </citation>
    <scope>NUCLEOTIDE SEQUENCE</scope>
    <source>
        <strain evidence="2">S5-59</strain>
    </source>
</reference>
<dbReference type="Proteomes" id="UP001058533">
    <property type="component" value="Chromosome"/>
</dbReference>
<dbReference type="EMBL" id="CP101740">
    <property type="protein sequence ID" value="UUL83750.1"/>
    <property type="molecule type" value="Genomic_DNA"/>
</dbReference>
<dbReference type="RefSeq" id="WP_256507586.1">
    <property type="nucleotide sequence ID" value="NZ_CP101740.1"/>
</dbReference>
<evidence type="ECO:0008006" key="4">
    <source>
        <dbReference type="Google" id="ProtNLM"/>
    </source>
</evidence>
<proteinExistence type="predicted"/>
<evidence type="ECO:0000313" key="3">
    <source>
        <dbReference type="Proteomes" id="UP001058533"/>
    </source>
</evidence>
<evidence type="ECO:0000256" key="1">
    <source>
        <dbReference type="SAM" id="MobiDB-lite"/>
    </source>
</evidence>